<protein>
    <submittedName>
        <fullName evidence="2">Uncharacterized protein</fullName>
    </submittedName>
</protein>
<name>A0A0F9JFF3_9ZZZZ</name>
<dbReference type="EMBL" id="LAZR01010146">
    <property type="protein sequence ID" value="KKM68559.1"/>
    <property type="molecule type" value="Genomic_DNA"/>
</dbReference>
<organism evidence="2">
    <name type="scientific">marine sediment metagenome</name>
    <dbReference type="NCBI Taxonomy" id="412755"/>
    <lineage>
        <taxon>unclassified sequences</taxon>
        <taxon>metagenomes</taxon>
        <taxon>ecological metagenomes</taxon>
    </lineage>
</organism>
<feature type="transmembrane region" description="Helical" evidence="1">
    <location>
        <begin position="165"/>
        <end position="183"/>
    </location>
</feature>
<accession>A0A0F9JFF3</accession>
<dbReference type="AlphaFoldDB" id="A0A0F9JFF3"/>
<feature type="transmembrane region" description="Helical" evidence="1">
    <location>
        <begin position="45"/>
        <end position="67"/>
    </location>
</feature>
<keyword evidence="1" id="KW-0812">Transmembrane</keyword>
<keyword evidence="1" id="KW-1133">Transmembrane helix</keyword>
<feature type="transmembrane region" description="Helical" evidence="1">
    <location>
        <begin position="6"/>
        <end position="24"/>
    </location>
</feature>
<proteinExistence type="predicted"/>
<keyword evidence="1" id="KW-0472">Membrane</keyword>
<feature type="transmembrane region" description="Helical" evidence="1">
    <location>
        <begin position="79"/>
        <end position="99"/>
    </location>
</feature>
<evidence type="ECO:0000313" key="2">
    <source>
        <dbReference type="EMBL" id="KKM68559.1"/>
    </source>
</evidence>
<evidence type="ECO:0000256" key="1">
    <source>
        <dbReference type="SAM" id="Phobius"/>
    </source>
</evidence>
<comment type="caution">
    <text evidence="2">The sequence shown here is derived from an EMBL/GenBank/DDBJ whole genome shotgun (WGS) entry which is preliminary data.</text>
</comment>
<feature type="transmembrane region" description="Helical" evidence="1">
    <location>
        <begin position="119"/>
        <end position="136"/>
    </location>
</feature>
<reference evidence="2" key="1">
    <citation type="journal article" date="2015" name="Nature">
        <title>Complex archaea that bridge the gap between prokaryotes and eukaryotes.</title>
        <authorList>
            <person name="Spang A."/>
            <person name="Saw J.H."/>
            <person name="Jorgensen S.L."/>
            <person name="Zaremba-Niedzwiedzka K."/>
            <person name="Martijn J."/>
            <person name="Lind A.E."/>
            <person name="van Eijk R."/>
            <person name="Schleper C."/>
            <person name="Guy L."/>
            <person name="Ettema T.J."/>
        </authorList>
    </citation>
    <scope>NUCLEOTIDE SEQUENCE</scope>
</reference>
<sequence length="184" mass="20550">MFSLSNGLAALTAYGIIMLVNEKISDKLRLTLAKQSKKKNLALIIRDYLYLLGVLFLSGSIGHIVIASDIFPSKFRNEIEVIIISMALAAPITLFHRPLFILTFKSLLRGKPSVDEERFVDSIYVIWIFGLIGFIISNNALYIILWVLTLGSAILGSLFASRNGIVRIILFLSTLAIFIASFFY</sequence>
<gene>
    <name evidence="2" type="ORF">LCGC14_1459650</name>
</gene>